<proteinExistence type="predicted"/>
<dbReference type="EMBL" id="NKHD01000004">
    <property type="protein sequence ID" value="OXT09305.1"/>
    <property type="molecule type" value="Genomic_DNA"/>
</dbReference>
<evidence type="ECO:0000313" key="4">
    <source>
        <dbReference type="Proteomes" id="UP000214975"/>
    </source>
</evidence>
<dbReference type="InterPro" id="IPR003141">
    <property type="entry name" value="Pol/His_phosphatase_N"/>
</dbReference>
<dbReference type="PANTHER" id="PTHR42924:SF3">
    <property type="entry name" value="POLYMERASE_HISTIDINOL PHOSPHATASE N-TERMINAL DOMAIN-CONTAINING PROTEIN"/>
    <property type="match status" value="1"/>
</dbReference>
<dbReference type="AlphaFoldDB" id="A0A231VM06"/>
<dbReference type="SMART" id="SM00481">
    <property type="entry name" value="POLIIIAc"/>
    <property type="match status" value="1"/>
</dbReference>
<evidence type="ECO:0000313" key="5">
    <source>
        <dbReference type="Proteomes" id="UP000215301"/>
    </source>
</evidence>
<dbReference type="OMA" id="DDMTPNN"/>
<dbReference type="InterPro" id="IPR004013">
    <property type="entry name" value="PHP_dom"/>
</dbReference>
<dbReference type="CDD" id="cd07432">
    <property type="entry name" value="PHP_HisPPase"/>
    <property type="match status" value="1"/>
</dbReference>
<dbReference type="Pfam" id="PF02811">
    <property type="entry name" value="PHP"/>
    <property type="match status" value="1"/>
</dbReference>
<dbReference type="InterPro" id="IPR016195">
    <property type="entry name" value="Pol/histidinol_Pase-like"/>
</dbReference>
<organism evidence="3 5">
    <name type="scientific">Thermoanaerobacterium thermosaccharolyticum</name>
    <name type="common">Clostridium thermosaccharolyticum</name>
    <dbReference type="NCBI Taxonomy" id="1517"/>
    <lineage>
        <taxon>Bacteria</taxon>
        <taxon>Bacillati</taxon>
        <taxon>Bacillota</taxon>
        <taxon>Clostridia</taxon>
        <taxon>Thermoanaerobacterales</taxon>
        <taxon>Thermoanaerobacteraceae</taxon>
        <taxon>Thermoanaerobacterium</taxon>
    </lineage>
</organism>
<dbReference type="GeneID" id="93863961"/>
<dbReference type="SUPFAM" id="SSF89550">
    <property type="entry name" value="PHP domain-like"/>
    <property type="match status" value="1"/>
</dbReference>
<dbReference type="PANTHER" id="PTHR42924">
    <property type="entry name" value="EXONUCLEASE"/>
    <property type="match status" value="1"/>
</dbReference>
<dbReference type="EMBL" id="CP016893">
    <property type="protein sequence ID" value="AST56393.1"/>
    <property type="molecule type" value="Genomic_DNA"/>
</dbReference>
<gene>
    <name evidence="3" type="ORF">CE561_01275</name>
    <name evidence="2" type="ORF">Thert_00142</name>
</gene>
<dbReference type="Proteomes" id="UP000214975">
    <property type="component" value="Chromosome"/>
</dbReference>
<sequence>MKFYYDLHIHSALSPCADNEMTPNNIVNMAVLKGLDVISITDHNSAKNVEVIYELSKSKGIKLIPGIEVQTKEEVHILCYFFDIFDCISFGKIIYDSLECIKNNKSIFGEQLIMDEDDNIIAEEEKLLLTSCGFSIDDIFKMIDGKGAAVPAHVDRTSYSIISNLGFIPNISNLKTVEVSYDFSIVGNTSEYQKKYKIISSSDAHRLGDINERIHYIECNDFESIVEWLCS</sequence>
<dbReference type="InterPro" id="IPR052018">
    <property type="entry name" value="PHP_domain"/>
</dbReference>
<protein>
    <submittedName>
        <fullName evidence="2">PHP domain protein</fullName>
    </submittedName>
    <submittedName>
        <fullName evidence="3">Phosphoesterase</fullName>
    </submittedName>
</protein>
<evidence type="ECO:0000313" key="2">
    <source>
        <dbReference type="EMBL" id="AST56393.1"/>
    </source>
</evidence>
<dbReference type="Proteomes" id="UP000215301">
    <property type="component" value="Unassembled WGS sequence"/>
</dbReference>
<dbReference type="GO" id="GO:0035312">
    <property type="term" value="F:5'-3' DNA exonuclease activity"/>
    <property type="evidence" value="ECO:0007669"/>
    <property type="project" value="TreeGrafter"/>
</dbReference>
<reference evidence="3 5" key="2">
    <citation type="submission" date="2017-06" db="EMBL/GenBank/DDBJ databases">
        <title>Isolation and characterization of a thermophilic and butanogenic Thermoanaerobacterium thermosaccharolyticum M5 capable of efficient degradation of hemicellulose.</title>
        <authorList>
            <person name="Xin F."/>
            <person name="Jiang Y."/>
        </authorList>
    </citation>
    <scope>NUCLEOTIDE SEQUENCE [LARGE SCALE GENOMIC DNA]</scope>
    <source>
        <strain evidence="3 5">M5</strain>
    </source>
</reference>
<dbReference type="RefSeq" id="WP_013297603.1">
    <property type="nucleotide sequence ID" value="NZ_CP016893.1"/>
</dbReference>
<dbReference type="GO" id="GO:0004534">
    <property type="term" value="F:5'-3' RNA exonuclease activity"/>
    <property type="evidence" value="ECO:0007669"/>
    <property type="project" value="TreeGrafter"/>
</dbReference>
<reference evidence="2 4" key="1">
    <citation type="submission" date="2016-08" db="EMBL/GenBank/DDBJ databases">
        <title>A novel genetic cassette of butanologenic Thermoanaerobacterium thermosaccharolyticum that directly convert cellulose to butanol.</title>
        <authorList>
            <person name="Li T."/>
            <person name="He J."/>
        </authorList>
    </citation>
    <scope>NUCLEOTIDE SEQUENCE [LARGE SCALE GENOMIC DNA]</scope>
    <source>
        <strain evidence="2 4">TG57</strain>
    </source>
</reference>
<dbReference type="Gene3D" id="3.20.20.140">
    <property type="entry name" value="Metal-dependent hydrolases"/>
    <property type="match status" value="1"/>
</dbReference>
<evidence type="ECO:0000313" key="3">
    <source>
        <dbReference type="EMBL" id="OXT09305.1"/>
    </source>
</evidence>
<feature type="domain" description="Polymerase/histidinol phosphatase N-terminal" evidence="1">
    <location>
        <begin position="5"/>
        <end position="73"/>
    </location>
</feature>
<name>A0A231VM06_THETR</name>
<evidence type="ECO:0000259" key="1">
    <source>
        <dbReference type="SMART" id="SM00481"/>
    </source>
</evidence>
<accession>A0A231VM06</accession>